<accession>A0A0E0LCL0</accession>
<dbReference type="HOGENOM" id="CLU_1752693_0_0_1"/>
<dbReference type="Proteomes" id="UP000026962">
    <property type="component" value="Chromosome 6"/>
</dbReference>
<evidence type="ECO:0000313" key="1">
    <source>
        <dbReference type="EnsemblPlants" id="OPUNC06G16550.1"/>
    </source>
</evidence>
<dbReference type="STRING" id="4537.A0A0E0LCL0"/>
<proteinExistence type="predicted"/>
<reference evidence="1" key="2">
    <citation type="submission" date="2018-05" db="EMBL/GenBank/DDBJ databases">
        <title>OpunRS2 (Oryza punctata Reference Sequence Version 2).</title>
        <authorList>
            <person name="Zhang J."/>
            <person name="Kudrna D."/>
            <person name="Lee S."/>
            <person name="Talag J."/>
            <person name="Welchert J."/>
            <person name="Wing R.A."/>
        </authorList>
    </citation>
    <scope>NUCLEOTIDE SEQUENCE [LARGE SCALE GENOMIC DNA]</scope>
</reference>
<dbReference type="EnsemblPlants" id="OPUNC06G16550.1">
    <property type="protein sequence ID" value="OPUNC06G16550.1"/>
    <property type="gene ID" value="OPUNC06G16550"/>
</dbReference>
<dbReference type="Gene3D" id="3.30.559.10">
    <property type="entry name" value="Chloramphenicol acetyltransferase-like domain"/>
    <property type="match status" value="1"/>
</dbReference>
<keyword evidence="2" id="KW-1185">Reference proteome</keyword>
<organism evidence="1">
    <name type="scientific">Oryza punctata</name>
    <name type="common">Red rice</name>
    <dbReference type="NCBI Taxonomy" id="4537"/>
    <lineage>
        <taxon>Eukaryota</taxon>
        <taxon>Viridiplantae</taxon>
        <taxon>Streptophyta</taxon>
        <taxon>Embryophyta</taxon>
        <taxon>Tracheophyta</taxon>
        <taxon>Spermatophyta</taxon>
        <taxon>Magnoliopsida</taxon>
        <taxon>Liliopsida</taxon>
        <taxon>Poales</taxon>
        <taxon>Poaceae</taxon>
        <taxon>BOP clade</taxon>
        <taxon>Oryzoideae</taxon>
        <taxon>Oryzeae</taxon>
        <taxon>Oryzinae</taxon>
        <taxon>Oryza</taxon>
    </lineage>
</organism>
<dbReference type="InterPro" id="IPR023213">
    <property type="entry name" value="CAT-like_dom_sf"/>
</dbReference>
<dbReference type="Gramene" id="OPUNC06G16550.1">
    <property type="protein sequence ID" value="OPUNC06G16550.1"/>
    <property type="gene ID" value="OPUNC06G16550"/>
</dbReference>
<sequence>MTHDDRQERSSVATDGANGGDGGDRVVLVLRELEGHNLTVDCTGEGVLFIEADVDVRLEHFGDALKSSFLLEGLMFDVLGSLAVLGSSLQLHHTMKDAQGLVQFLGVIVNARDDKSDIDIPEEYYGATAAPGHRRHIKGLVSEYHQLHH</sequence>
<protein>
    <submittedName>
        <fullName evidence="1">Uncharacterized protein</fullName>
    </submittedName>
</protein>
<reference evidence="1" key="1">
    <citation type="submission" date="2015-04" db="UniProtKB">
        <authorList>
            <consortium name="EnsemblPlants"/>
        </authorList>
    </citation>
    <scope>IDENTIFICATION</scope>
</reference>
<dbReference type="AlphaFoldDB" id="A0A0E0LCL0"/>
<name>A0A0E0LCL0_ORYPU</name>
<evidence type="ECO:0000313" key="2">
    <source>
        <dbReference type="Proteomes" id="UP000026962"/>
    </source>
</evidence>
<dbReference type="GO" id="GO:0050734">
    <property type="term" value="F:hydroxycinnamoyltransferase activity"/>
    <property type="evidence" value="ECO:0007669"/>
    <property type="project" value="UniProtKB-ARBA"/>
</dbReference>